<proteinExistence type="predicted"/>
<accession>A0A0C3SAB3</accession>
<keyword evidence="2" id="KW-1185">Reference proteome</keyword>
<protein>
    <submittedName>
        <fullName evidence="1">Uncharacterized protein</fullName>
    </submittedName>
</protein>
<gene>
    <name evidence="1" type="ORF">PHLGIDRAFT_442900</name>
</gene>
<dbReference type="EMBL" id="KN840508">
    <property type="protein sequence ID" value="KIP06885.1"/>
    <property type="molecule type" value="Genomic_DNA"/>
</dbReference>
<evidence type="ECO:0000313" key="2">
    <source>
        <dbReference type="Proteomes" id="UP000053257"/>
    </source>
</evidence>
<dbReference type="Proteomes" id="UP000053257">
    <property type="component" value="Unassembled WGS sequence"/>
</dbReference>
<sequence>MFLAFPLPLSCPRIARLSLSRFWLFQSPCGVAASNGHHFNSRGDVGCIECSPDDDEVDGRNEYVEDVDKRAQCGLHGLGRDMRMDEAHDSGDTPLSEADASVHHVHHVAFAATRRATGSATWSWISSLGVVASIWVANASATCHEWAGSDVVTCLVHADNGDLQLRQGSEAAGCISRAGWRPSSRPLSGMRWRRLSAGEEPRGFGEGGIMTSWRRDNIVWLGSMCYACRRG</sequence>
<name>A0A0C3SAB3_PHLG1</name>
<organism evidence="1 2">
    <name type="scientific">Phlebiopsis gigantea (strain 11061_1 CR5-6)</name>
    <name type="common">White-rot fungus</name>
    <name type="synonym">Peniophora gigantea</name>
    <dbReference type="NCBI Taxonomy" id="745531"/>
    <lineage>
        <taxon>Eukaryota</taxon>
        <taxon>Fungi</taxon>
        <taxon>Dikarya</taxon>
        <taxon>Basidiomycota</taxon>
        <taxon>Agaricomycotina</taxon>
        <taxon>Agaricomycetes</taxon>
        <taxon>Polyporales</taxon>
        <taxon>Phanerochaetaceae</taxon>
        <taxon>Phlebiopsis</taxon>
    </lineage>
</organism>
<evidence type="ECO:0000313" key="1">
    <source>
        <dbReference type="EMBL" id="KIP06885.1"/>
    </source>
</evidence>
<dbReference type="HOGENOM" id="CLU_1200223_0_0_1"/>
<reference evidence="1 2" key="1">
    <citation type="journal article" date="2014" name="PLoS Genet.">
        <title>Analysis of the Phlebiopsis gigantea genome, transcriptome and secretome provides insight into its pioneer colonization strategies of wood.</title>
        <authorList>
            <person name="Hori C."/>
            <person name="Ishida T."/>
            <person name="Igarashi K."/>
            <person name="Samejima M."/>
            <person name="Suzuki H."/>
            <person name="Master E."/>
            <person name="Ferreira P."/>
            <person name="Ruiz-Duenas F.J."/>
            <person name="Held B."/>
            <person name="Canessa P."/>
            <person name="Larrondo L.F."/>
            <person name="Schmoll M."/>
            <person name="Druzhinina I.S."/>
            <person name="Kubicek C.P."/>
            <person name="Gaskell J.A."/>
            <person name="Kersten P."/>
            <person name="St John F."/>
            <person name="Glasner J."/>
            <person name="Sabat G."/>
            <person name="Splinter BonDurant S."/>
            <person name="Syed K."/>
            <person name="Yadav J."/>
            <person name="Mgbeahuruike A.C."/>
            <person name="Kovalchuk A."/>
            <person name="Asiegbu F.O."/>
            <person name="Lackner G."/>
            <person name="Hoffmeister D."/>
            <person name="Rencoret J."/>
            <person name="Gutierrez A."/>
            <person name="Sun H."/>
            <person name="Lindquist E."/>
            <person name="Barry K."/>
            <person name="Riley R."/>
            <person name="Grigoriev I.V."/>
            <person name="Henrissat B."/>
            <person name="Kues U."/>
            <person name="Berka R.M."/>
            <person name="Martinez A.T."/>
            <person name="Covert S.F."/>
            <person name="Blanchette R.A."/>
            <person name="Cullen D."/>
        </authorList>
    </citation>
    <scope>NUCLEOTIDE SEQUENCE [LARGE SCALE GENOMIC DNA]</scope>
    <source>
        <strain evidence="1 2">11061_1 CR5-6</strain>
    </source>
</reference>
<dbReference type="AlphaFoldDB" id="A0A0C3SAB3"/>